<dbReference type="GO" id="GO:0000976">
    <property type="term" value="F:transcription cis-regulatory region binding"/>
    <property type="evidence" value="ECO:0007669"/>
    <property type="project" value="TreeGrafter"/>
</dbReference>
<dbReference type="GO" id="GO:0000981">
    <property type="term" value="F:DNA-binding transcription factor activity, RNA polymerase II-specific"/>
    <property type="evidence" value="ECO:0007669"/>
    <property type="project" value="InterPro"/>
</dbReference>
<dbReference type="PANTHER" id="PTHR37534">
    <property type="entry name" value="TRANSCRIPTIONAL ACTIVATOR PROTEIN UGA3"/>
    <property type="match status" value="1"/>
</dbReference>
<feature type="domain" description="Zn(2)-C6 fungal-type" evidence="4">
    <location>
        <begin position="22"/>
        <end position="50"/>
    </location>
</feature>
<dbReference type="Pfam" id="PF11951">
    <property type="entry name" value="Fungal_trans_2"/>
    <property type="match status" value="1"/>
</dbReference>
<dbReference type="Pfam" id="PF00172">
    <property type="entry name" value="Zn_clus"/>
    <property type="match status" value="1"/>
</dbReference>
<keyword evidence="2" id="KW-0539">Nucleus</keyword>
<sequence length="571" mass="63813">MSTSPPDSDSISSTTVQVAKKACHSCRRARLRCDRSIPHCSKCVSRGVECLGYGRLFLWTGSVATRGKLAGQSSSASVCRLPKQGESDMTIDVPSDVQSSDMQMGSFDTQGFEPGAWGLVSPQENQLFVPNKTKPWSPPSPPSPTSSNSPWTLVDPLFQDMTHSQRWYLNYCMNFSRHWSFMMLTLNSDSTRVSLDLVGDDQTNGSRNPYLNLLQLTNEHSFLQQIIIAVSASHMCNLSRSWLGPNSYEREEAPKKLLMDALVAKQKGLQMMPDALRNIDTIGADVILATVLFLINSELIESGWQSWRPHLEGAKKLLNMIEPYTGSDTTLRDYIVADCYVYCTLSLSFNPSQPGTQAASFAPSQVKETLSRTNNSFFCCPPEVLDILRETAQLLHAEAQGNVSSNEVLIEFTNLLDRVQRLDVLKWAKERMPDASKAALWSSARTGSAHRLATCLYIIQAAPALRARMPDQVPKTLIQDLYETLLPQPDEDPNFKATGWPTFIYGTTATTPESRAWVMDRLKAVAQINPWGFLYSAIDTLQILWKHENGNDGCMNWLQKLKDLNMDFLMV</sequence>
<evidence type="ECO:0000256" key="1">
    <source>
        <dbReference type="ARBA" id="ARBA00004123"/>
    </source>
</evidence>
<gene>
    <name evidence="5" type="ORF">C2S_13177</name>
</gene>
<dbReference type="GO" id="GO:0008270">
    <property type="term" value="F:zinc ion binding"/>
    <property type="evidence" value="ECO:0007669"/>
    <property type="project" value="InterPro"/>
</dbReference>
<dbReference type="GO" id="GO:0045944">
    <property type="term" value="P:positive regulation of transcription by RNA polymerase II"/>
    <property type="evidence" value="ECO:0007669"/>
    <property type="project" value="TreeGrafter"/>
</dbReference>
<organism evidence="5 6">
    <name type="scientific">Fusarium fujikuroi</name>
    <name type="common">Bakanae and foot rot disease fungus</name>
    <name type="synonym">Gibberella fujikuroi</name>
    <dbReference type="NCBI Taxonomy" id="5127"/>
    <lineage>
        <taxon>Eukaryota</taxon>
        <taxon>Fungi</taxon>
        <taxon>Dikarya</taxon>
        <taxon>Ascomycota</taxon>
        <taxon>Pezizomycotina</taxon>
        <taxon>Sordariomycetes</taxon>
        <taxon>Hypocreomycetidae</taxon>
        <taxon>Hypocreales</taxon>
        <taxon>Nectriaceae</taxon>
        <taxon>Fusarium</taxon>
        <taxon>Fusarium fujikuroi species complex</taxon>
    </lineage>
</organism>
<name>A0A9Q9UJD5_FUSFU</name>
<evidence type="ECO:0000313" key="5">
    <source>
        <dbReference type="EMBL" id="VTT84402.1"/>
    </source>
</evidence>
<evidence type="ECO:0000259" key="4">
    <source>
        <dbReference type="PROSITE" id="PS50048"/>
    </source>
</evidence>
<reference evidence="5" key="1">
    <citation type="submission" date="2019-05" db="EMBL/GenBank/DDBJ databases">
        <authorList>
            <person name="Piombo E."/>
        </authorList>
    </citation>
    <scope>NUCLEOTIDE SEQUENCE</scope>
    <source>
        <strain evidence="5">C2S</strain>
    </source>
</reference>
<comment type="subcellular location">
    <subcellularLocation>
        <location evidence="1">Nucleus</location>
    </subcellularLocation>
</comment>
<dbReference type="PROSITE" id="PS50048">
    <property type="entry name" value="ZN2_CY6_FUNGAL_2"/>
    <property type="match status" value="1"/>
</dbReference>
<dbReference type="Proteomes" id="UP000760494">
    <property type="component" value="Unassembled WGS sequence"/>
</dbReference>
<dbReference type="SMART" id="SM00066">
    <property type="entry name" value="GAL4"/>
    <property type="match status" value="1"/>
</dbReference>
<evidence type="ECO:0000313" key="6">
    <source>
        <dbReference type="Proteomes" id="UP000760494"/>
    </source>
</evidence>
<comment type="caution">
    <text evidence="5">The sequence shown here is derived from an EMBL/GenBank/DDBJ whole genome shotgun (WGS) entry which is preliminary data.</text>
</comment>
<evidence type="ECO:0000256" key="3">
    <source>
        <dbReference type="SAM" id="MobiDB-lite"/>
    </source>
</evidence>
<dbReference type="EMBL" id="CABFJX010000427">
    <property type="protein sequence ID" value="VTT84402.1"/>
    <property type="molecule type" value="Genomic_DNA"/>
</dbReference>
<dbReference type="CDD" id="cd00067">
    <property type="entry name" value="GAL4"/>
    <property type="match status" value="1"/>
</dbReference>
<dbReference type="InterPro" id="IPR001138">
    <property type="entry name" value="Zn2Cys6_DnaBD"/>
</dbReference>
<dbReference type="PROSITE" id="PS00463">
    <property type="entry name" value="ZN2_CY6_FUNGAL_1"/>
    <property type="match status" value="1"/>
</dbReference>
<protein>
    <recommendedName>
        <fullName evidence="4">Zn(2)-C6 fungal-type domain-containing protein</fullName>
    </recommendedName>
</protein>
<dbReference type="GO" id="GO:0005634">
    <property type="term" value="C:nucleus"/>
    <property type="evidence" value="ECO:0007669"/>
    <property type="project" value="UniProtKB-SubCell"/>
</dbReference>
<dbReference type="Gene3D" id="4.10.240.10">
    <property type="entry name" value="Zn(2)-C6 fungal-type DNA-binding domain"/>
    <property type="match status" value="1"/>
</dbReference>
<dbReference type="PANTHER" id="PTHR37534:SF51">
    <property type="entry name" value="ACRIFLAVINE SENSITIVITY CONTROL PROTEIN ACR-2"/>
    <property type="match status" value="1"/>
</dbReference>
<dbReference type="InterPro" id="IPR036864">
    <property type="entry name" value="Zn2-C6_fun-type_DNA-bd_sf"/>
</dbReference>
<evidence type="ECO:0000256" key="2">
    <source>
        <dbReference type="ARBA" id="ARBA00023242"/>
    </source>
</evidence>
<feature type="region of interest" description="Disordered" evidence="3">
    <location>
        <begin position="129"/>
        <end position="149"/>
    </location>
</feature>
<accession>A0A9Q9UJD5</accession>
<proteinExistence type="predicted"/>
<dbReference type="AlphaFoldDB" id="A0A9Q9UJD5"/>
<dbReference type="InterPro" id="IPR021858">
    <property type="entry name" value="Fun_TF"/>
</dbReference>
<dbReference type="SUPFAM" id="SSF57701">
    <property type="entry name" value="Zn2/Cys6 DNA-binding domain"/>
    <property type="match status" value="1"/>
</dbReference>